<evidence type="ECO:0000256" key="1">
    <source>
        <dbReference type="SAM" id="Phobius"/>
    </source>
</evidence>
<gene>
    <name evidence="2" type="ORF">ME5_00748</name>
</gene>
<accession>J1JZ06</accession>
<keyword evidence="1" id="KW-0472">Membrane</keyword>
<keyword evidence="3" id="KW-1185">Reference proteome</keyword>
<feature type="transmembrane region" description="Helical" evidence="1">
    <location>
        <begin position="27"/>
        <end position="46"/>
    </location>
</feature>
<keyword evidence="1" id="KW-1133">Transmembrane helix</keyword>
<protein>
    <submittedName>
        <fullName evidence="2">Uncharacterized protein</fullName>
    </submittedName>
</protein>
<dbReference type="EMBL" id="AIMB01000007">
    <property type="protein sequence ID" value="EJF90347.1"/>
    <property type="molecule type" value="Genomic_DNA"/>
</dbReference>
<dbReference type="OrthoDB" id="9957717at2"/>
<reference evidence="2 3" key="1">
    <citation type="submission" date="2012-03" db="EMBL/GenBank/DDBJ databases">
        <title>The Genome Sequence of Bartonella tamiae Th239.</title>
        <authorList>
            <consortium name="The Broad Institute Genome Sequencing Platform"/>
            <consortium name="The Broad Institute Genome Sequencing Center for Infectious Disease"/>
            <person name="Feldgarden M."/>
            <person name="Kirby J."/>
            <person name="Kosoy M."/>
            <person name="Birtles R."/>
            <person name="Probert W.S."/>
            <person name="Chiaraviglio L."/>
            <person name="Young S.K."/>
            <person name="Zeng Q."/>
            <person name="Gargeya S."/>
            <person name="Fitzgerald M."/>
            <person name="Haas B."/>
            <person name="Abouelleil A."/>
            <person name="Alvarado L."/>
            <person name="Arachchi H.M."/>
            <person name="Berlin A."/>
            <person name="Chapman S.B."/>
            <person name="Gearin G."/>
            <person name="Goldberg J."/>
            <person name="Griggs A."/>
            <person name="Gujja S."/>
            <person name="Hansen M."/>
            <person name="Heiman D."/>
            <person name="Howarth C."/>
            <person name="Larimer J."/>
            <person name="Lui A."/>
            <person name="MacDonald P.J.P."/>
            <person name="McCowen C."/>
            <person name="Montmayeur A."/>
            <person name="Murphy C."/>
            <person name="Neiman D."/>
            <person name="Pearson M."/>
            <person name="Priest M."/>
            <person name="Roberts A."/>
            <person name="Saif S."/>
            <person name="Shea T."/>
            <person name="Sisk P."/>
            <person name="Stolte C."/>
            <person name="Sykes S."/>
            <person name="Wortman J."/>
            <person name="Nusbaum C."/>
            <person name="Birren B."/>
        </authorList>
    </citation>
    <scope>NUCLEOTIDE SEQUENCE [LARGE SCALE GENOMIC DNA]</scope>
    <source>
        <strain evidence="2 3">Th239</strain>
    </source>
</reference>
<dbReference type="Proteomes" id="UP000008952">
    <property type="component" value="Unassembled WGS sequence"/>
</dbReference>
<organism evidence="2 3">
    <name type="scientific">Bartonella tamiae Th239</name>
    <dbReference type="NCBI Taxonomy" id="1094558"/>
    <lineage>
        <taxon>Bacteria</taxon>
        <taxon>Pseudomonadati</taxon>
        <taxon>Pseudomonadota</taxon>
        <taxon>Alphaproteobacteria</taxon>
        <taxon>Hyphomicrobiales</taxon>
        <taxon>Bartonellaceae</taxon>
        <taxon>Bartonella</taxon>
    </lineage>
</organism>
<dbReference type="RefSeq" id="WP_008038563.1">
    <property type="nucleotide sequence ID" value="NZ_JH725147.1"/>
</dbReference>
<evidence type="ECO:0000313" key="3">
    <source>
        <dbReference type="Proteomes" id="UP000008952"/>
    </source>
</evidence>
<sequence>MVKRISDALELSTHTRKSHFINSLLEYALIIVICLIAITATSFVLVEQFKNLIQTEESVSSLSIYDQSSP</sequence>
<dbReference type="AlphaFoldDB" id="J1JZ06"/>
<dbReference type="PATRIC" id="fig|1094558.3.peg.816"/>
<keyword evidence="1" id="KW-0812">Transmembrane</keyword>
<evidence type="ECO:0000313" key="2">
    <source>
        <dbReference type="EMBL" id="EJF90347.1"/>
    </source>
</evidence>
<dbReference type="HOGENOM" id="CLU_2749585_0_0_5"/>
<proteinExistence type="predicted"/>
<comment type="caution">
    <text evidence="2">The sequence shown here is derived from an EMBL/GenBank/DDBJ whole genome shotgun (WGS) entry which is preliminary data.</text>
</comment>
<name>J1JZ06_9HYPH</name>